<dbReference type="Proteomes" id="UP000000437">
    <property type="component" value="Chromosome 8"/>
</dbReference>
<gene>
    <name evidence="2" type="primary">LOC110440027</name>
</gene>
<reference evidence="2" key="1">
    <citation type="submission" date="2025-08" db="UniProtKB">
        <authorList>
            <consortium name="RefSeq"/>
        </authorList>
    </citation>
    <scope>IDENTIFICATION</scope>
    <source>
        <strain evidence="2">Tuebingen</strain>
        <tissue evidence="2">Fibroblasts and whole tissue</tissue>
    </source>
</reference>
<protein>
    <submittedName>
        <fullName evidence="2">Interleukin-17 receptor E isoform X2</fullName>
    </submittedName>
</protein>
<organism evidence="1 2">
    <name type="scientific">Danio rerio</name>
    <name type="common">Zebrafish</name>
    <name type="synonym">Brachydanio rerio</name>
    <dbReference type="NCBI Taxonomy" id="7955"/>
    <lineage>
        <taxon>Eukaryota</taxon>
        <taxon>Metazoa</taxon>
        <taxon>Chordata</taxon>
        <taxon>Craniata</taxon>
        <taxon>Vertebrata</taxon>
        <taxon>Euteleostomi</taxon>
        <taxon>Actinopterygii</taxon>
        <taxon>Neopterygii</taxon>
        <taxon>Teleostei</taxon>
        <taxon>Ostariophysi</taxon>
        <taxon>Cypriniformes</taxon>
        <taxon>Danionidae</taxon>
        <taxon>Danioninae</taxon>
        <taxon>Danio</taxon>
    </lineage>
</organism>
<keyword evidence="1" id="KW-1185">Reference proteome</keyword>
<sequence>MLVSGSLHLHLQLKTNTDANFSAQLCHRDGDMCASIGPVVSRTVTGGAVESQISVSLPFLSSGLCVQVWRVDLHGRRIICPDLVHRRWGLLLGSAVVLLLLMFCVTLHLLDRSSSALRGSERRPLLLVCSSSDAQHVSAVCSLASGLQGELCMDVRLAQWAQCCQRSSLAQLGPVPWLYGQTQSVQRAGGLVLIVWSPEAQQEYHRWRRNSAEEKKPAEATSITAPEASSITAPVFRAALSCLWTGIHSDGRGRGFGLVCFQTLDSNSCIPKPLRCVPKFCLPKDLPGLIHQLSAAGDGARRCWTRLLSKVLSFSASRKLAPRLEAALSVRDPLIPQTPQGRVRRANTRRKHRRRSRAGSVCSCQKQSSESNPAPHLTP</sequence>
<evidence type="ECO:0000313" key="2">
    <source>
        <dbReference type="RefSeq" id="XP_073767447.1"/>
    </source>
</evidence>
<accession>A0AC58GCI9</accession>
<keyword evidence="2" id="KW-0675">Receptor</keyword>
<proteinExistence type="predicted"/>
<dbReference type="RefSeq" id="XP_073767447.1">
    <property type="nucleotide sequence ID" value="XM_073911346.1"/>
</dbReference>
<name>A0AC58GCI9_DANRE</name>
<evidence type="ECO:0000313" key="1">
    <source>
        <dbReference type="Proteomes" id="UP000000437"/>
    </source>
</evidence>